<evidence type="ECO:0000256" key="11">
    <source>
        <dbReference type="ARBA" id="ARBA00023204"/>
    </source>
</evidence>
<evidence type="ECO:0000256" key="12">
    <source>
        <dbReference type="ARBA" id="ARBA00049244"/>
    </source>
</evidence>
<evidence type="ECO:0000256" key="6">
    <source>
        <dbReference type="ARBA" id="ARBA00022679"/>
    </source>
</evidence>
<name>A0A432VRY6_9GAMM</name>
<dbReference type="InterPro" id="IPR016195">
    <property type="entry name" value="Pol/histidinol_Pase-like"/>
</dbReference>
<dbReference type="RefSeq" id="WP_126793168.1">
    <property type="nucleotide sequence ID" value="NZ_PIPI01000006.1"/>
</dbReference>
<keyword evidence="10 13" id="KW-0239">DNA-directed DNA polymerase</keyword>
<dbReference type="Proteomes" id="UP000288212">
    <property type="component" value="Unassembled WGS sequence"/>
</dbReference>
<evidence type="ECO:0000256" key="9">
    <source>
        <dbReference type="ARBA" id="ARBA00022763"/>
    </source>
</evidence>
<dbReference type="Gene3D" id="1.10.150.870">
    <property type="match status" value="1"/>
</dbReference>
<gene>
    <name evidence="13" type="primary">dnaE2</name>
    <name evidence="15" type="ORF">CWE06_08635</name>
</gene>
<evidence type="ECO:0000256" key="2">
    <source>
        <dbReference type="ARBA" id="ARBA00007391"/>
    </source>
</evidence>
<evidence type="ECO:0000256" key="5">
    <source>
        <dbReference type="ARBA" id="ARBA00022490"/>
    </source>
</evidence>
<dbReference type="OrthoDB" id="9803237at2"/>
<keyword evidence="16" id="KW-1185">Reference proteome</keyword>
<dbReference type="InterPro" id="IPR004013">
    <property type="entry name" value="PHP_dom"/>
</dbReference>
<dbReference type="Gene3D" id="2.40.50.140">
    <property type="entry name" value="Nucleic acid-binding proteins"/>
    <property type="match status" value="1"/>
</dbReference>
<evidence type="ECO:0000259" key="14">
    <source>
        <dbReference type="SMART" id="SM00481"/>
    </source>
</evidence>
<evidence type="ECO:0000313" key="15">
    <source>
        <dbReference type="EMBL" id="RUO19096.1"/>
    </source>
</evidence>
<keyword evidence="6 13" id="KW-0808">Transferase</keyword>
<dbReference type="InterPro" id="IPR023073">
    <property type="entry name" value="DnaE2"/>
</dbReference>
<reference evidence="15 16" key="1">
    <citation type="journal article" date="2011" name="Front. Microbiol.">
        <title>Genomic signatures of strain selection and enhancement in Bacillus atrophaeus var. globigii, a historical biowarfare simulant.</title>
        <authorList>
            <person name="Gibbons H.S."/>
            <person name="Broomall S.M."/>
            <person name="McNew L.A."/>
            <person name="Daligault H."/>
            <person name="Chapman C."/>
            <person name="Bruce D."/>
            <person name="Karavis M."/>
            <person name="Krepps M."/>
            <person name="McGregor P.A."/>
            <person name="Hong C."/>
            <person name="Park K.H."/>
            <person name="Akmal A."/>
            <person name="Feldman A."/>
            <person name="Lin J.S."/>
            <person name="Chang W.E."/>
            <person name="Higgs B.W."/>
            <person name="Demirev P."/>
            <person name="Lindquist J."/>
            <person name="Liem A."/>
            <person name="Fochler E."/>
            <person name="Read T.D."/>
            <person name="Tapia R."/>
            <person name="Johnson S."/>
            <person name="Bishop-Lilly K.A."/>
            <person name="Detter C."/>
            <person name="Han C."/>
            <person name="Sozhamannan S."/>
            <person name="Rosenzweig C.N."/>
            <person name="Skowronski E.W."/>
        </authorList>
    </citation>
    <scope>NUCLEOTIDE SEQUENCE [LARGE SCALE GENOMIC DNA]</scope>
    <source>
        <strain evidence="15 16">AK5</strain>
    </source>
</reference>
<dbReference type="HAMAP" id="MF_01902">
    <property type="entry name" value="DNApol_error_prone"/>
    <property type="match status" value="1"/>
</dbReference>
<dbReference type="SUPFAM" id="SSF89550">
    <property type="entry name" value="PHP domain-like"/>
    <property type="match status" value="1"/>
</dbReference>
<dbReference type="GO" id="GO:0008408">
    <property type="term" value="F:3'-5' exonuclease activity"/>
    <property type="evidence" value="ECO:0007669"/>
    <property type="project" value="InterPro"/>
</dbReference>
<dbReference type="Gene3D" id="3.20.20.140">
    <property type="entry name" value="Metal-dependent hydrolases"/>
    <property type="match status" value="1"/>
</dbReference>
<dbReference type="GO" id="GO:0006260">
    <property type="term" value="P:DNA replication"/>
    <property type="evidence" value="ECO:0007669"/>
    <property type="project" value="UniProtKB-KW"/>
</dbReference>
<dbReference type="EC" id="2.7.7.7" evidence="3 13"/>
<dbReference type="Pfam" id="PF17657">
    <property type="entry name" value="DNA_pol3_finger"/>
    <property type="match status" value="1"/>
</dbReference>
<dbReference type="InterPro" id="IPR040982">
    <property type="entry name" value="DNA_pol3_finger"/>
</dbReference>
<keyword evidence="7 13" id="KW-0548">Nucleotidyltransferase</keyword>
<sequence>MAYAELHCLSHYSFLRAASSPAELVAQAAALGYRALAITDECSLAGVVKAWKASQEHSVQVICGSEFHCTEFGLFVVLVMNRRGYAQLSSLISTCRRAAEKGHYQFSAQQLLEQPLTDCLLLWQPSELGCQTAAKQLAEQLATTFPNRHWLLAHRYLQAADAKSLRYLRQCVQDYQWPIVAAGGVRMHHADRLPLLHVLQATYHHQTVQNLGWQRLANAEQRLRTCSELAQLFPAEWLAETEKIAKHCHFQLQELRYEYPSEVVPAGFTPDGYLQQLGLQGLRWRYPEGAPKAVREQLMRELALVAELNFAHFFLTIYDIVVFARQQGILHQGRGSAANSVLCYCLGITAVNPAQSQLLFERFISRERNEPPDIDVDFEHERREEVIQYIYQKYGRHRAALAATVITYRLRSALRDVGKALGFADAQIQQWIHRLDRRDSEDGWQAQLQQMGLMNHPLGTQLLVLTEQILGFPRHLSQHVGGFVIAKDELSNLVPIENASMPERTVIQWDKDDIEALCLLKVDVLALGMLTAIRKTLDLLPTFYQQSHTLASIPQDDPEVYRMLQKADSVGVFQIESRAQMNMLPRLKPRCFYDLVIQIAIVRPGPIQGDMVHPYLRRRAGVEAIDYPSLEVADVLKRTLGVPIFQEQVIKLAMVAAGFSGGEADSLRRAMASWRSKGTLMKFETKLISGMLERGYTQEFAERLFAQICGFGEYGFPESHAASFANLAYVSSWLKRHCPAAFYVGLLNSQPMGFYSPSQLVQDARRHHVQVLPVCINSSSWDHQLVACESGEPAIRLGFRLIKGLQQRELDSFVRLRPPTGFSDFGDFDQRVSAQQLSFAAREALASANAFAELAGNRYQTRWNLTHLSSQSGQKNHQDEQLPLLSVQQAPANDYELPAPDPMANMQEDYQALGLTLGQHPVALLQEAGKLPKHYKAAELGYVRHQQLVTVVGLVTNRQRPGTASGVTFLSLEDDTGTVNVVLWQDLARQQRQQWLKSRLLRVRGVVEIAGEVIHVIAKDLQDLTAELPVSRLQSRDFH</sequence>
<evidence type="ECO:0000313" key="16">
    <source>
        <dbReference type="Proteomes" id="UP000288212"/>
    </source>
</evidence>
<keyword evidence="8 13" id="KW-0235">DNA replication</keyword>
<evidence type="ECO:0000256" key="7">
    <source>
        <dbReference type="ARBA" id="ARBA00022695"/>
    </source>
</evidence>
<proteinExistence type="inferred from homology"/>
<dbReference type="SMART" id="SM00481">
    <property type="entry name" value="POLIIIAc"/>
    <property type="match status" value="1"/>
</dbReference>
<dbReference type="GO" id="GO:0006281">
    <property type="term" value="P:DNA repair"/>
    <property type="evidence" value="ECO:0007669"/>
    <property type="project" value="UniProtKB-UniRule"/>
</dbReference>
<protein>
    <recommendedName>
        <fullName evidence="4 13">Error-prone DNA polymerase</fullName>
        <ecNumber evidence="3 13">2.7.7.7</ecNumber>
    </recommendedName>
</protein>
<evidence type="ECO:0000256" key="13">
    <source>
        <dbReference type="HAMAP-Rule" id="MF_01902"/>
    </source>
</evidence>
<evidence type="ECO:0000256" key="4">
    <source>
        <dbReference type="ARBA" id="ARBA00017273"/>
    </source>
</evidence>
<evidence type="ECO:0000256" key="3">
    <source>
        <dbReference type="ARBA" id="ARBA00012417"/>
    </source>
</evidence>
<dbReference type="InterPro" id="IPR004805">
    <property type="entry name" value="DnaE2/DnaE/PolC"/>
</dbReference>
<dbReference type="InterPro" id="IPR004365">
    <property type="entry name" value="NA-bd_OB_tRNA"/>
</dbReference>
<dbReference type="Pfam" id="PF01336">
    <property type="entry name" value="tRNA_anti-codon"/>
    <property type="match status" value="1"/>
</dbReference>
<dbReference type="GO" id="GO:0005737">
    <property type="term" value="C:cytoplasm"/>
    <property type="evidence" value="ECO:0007669"/>
    <property type="project" value="UniProtKB-SubCell"/>
</dbReference>
<accession>A0A432VRY6</accession>
<comment type="similarity">
    <text evidence="2 13">Belongs to the DNA polymerase type-C family. DnaE2 subfamily.</text>
</comment>
<evidence type="ECO:0000256" key="1">
    <source>
        <dbReference type="ARBA" id="ARBA00004496"/>
    </source>
</evidence>
<comment type="function">
    <text evidence="13">DNA polymerase involved in damage-induced mutagenesis and translesion synthesis (TLS). It is not the major replicative DNA polymerase.</text>
</comment>
<comment type="catalytic activity">
    <reaction evidence="12 13">
        <text>DNA(n) + a 2'-deoxyribonucleoside 5'-triphosphate = DNA(n+1) + diphosphate</text>
        <dbReference type="Rhea" id="RHEA:22508"/>
        <dbReference type="Rhea" id="RHEA-COMP:17339"/>
        <dbReference type="Rhea" id="RHEA-COMP:17340"/>
        <dbReference type="ChEBI" id="CHEBI:33019"/>
        <dbReference type="ChEBI" id="CHEBI:61560"/>
        <dbReference type="ChEBI" id="CHEBI:173112"/>
        <dbReference type="EC" id="2.7.7.7"/>
    </reaction>
</comment>
<dbReference type="Pfam" id="PF14579">
    <property type="entry name" value="HHH_6"/>
    <property type="match status" value="1"/>
</dbReference>
<comment type="subcellular location">
    <subcellularLocation>
        <location evidence="1 13">Cytoplasm</location>
    </subcellularLocation>
</comment>
<keyword evidence="9 13" id="KW-0227">DNA damage</keyword>
<dbReference type="AlphaFoldDB" id="A0A432VRY6"/>
<organism evidence="15 16">
    <name type="scientific">Aliidiomarina haloalkalitolerans</name>
    <dbReference type="NCBI Taxonomy" id="859059"/>
    <lineage>
        <taxon>Bacteria</taxon>
        <taxon>Pseudomonadati</taxon>
        <taxon>Pseudomonadota</taxon>
        <taxon>Gammaproteobacteria</taxon>
        <taxon>Alteromonadales</taxon>
        <taxon>Idiomarinaceae</taxon>
        <taxon>Aliidiomarina</taxon>
    </lineage>
</organism>
<keyword evidence="11 13" id="KW-0234">DNA repair</keyword>
<dbReference type="CDD" id="cd04485">
    <property type="entry name" value="DnaE_OBF"/>
    <property type="match status" value="1"/>
</dbReference>
<dbReference type="InterPro" id="IPR029460">
    <property type="entry name" value="DNAPol_HHH"/>
</dbReference>
<dbReference type="GO" id="GO:0003887">
    <property type="term" value="F:DNA-directed DNA polymerase activity"/>
    <property type="evidence" value="ECO:0007669"/>
    <property type="project" value="UniProtKB-UniRule"/>
</dbReference>
<dbReference type="PANTHER" id="PTHR32294:SF4">
    <property type="entry name" value="ERROR-PRONE DNA POLYMERASE"/>
    <property type="match status" value="1"/>
</dbReference>
<dbReference type="InterPro" id="IPR003141">
    <property type="entry name" value="Pol/His_phosphatase_N"/>
</dbReference>
<evidence type="ECO:0000256" key="10">
    <source>
        <dbReference type="ARBA" id="ARBA00022932"/>
    </source>
</evidence>
<dbReference type="InterPro" id="IPR012340">
    <property type="entry name" value="NA-bd_OB-fold"/>
</dbReference>
<keyword evidence="5 13" id="KW-0963">Cytoplasm</keyword>
<evidence type="ECO:0000256" key="8">
    <source>
        <dbReference type="ARBA" id="ARBA00022705"/>
    </source>
</evidence>
<feature type="domain" description="Polymerase/histidinol phosphatase N-terminal" evidence="14">
    <location>
        <begin position="4"/>
        <end position="71"/>
    </location>
</feature>
<comment type="caution">
    <text evidence="15">The sequence shown here is derived from an EMBL/GenBank/DDBJ whole genome shotgun (WGS) entry which is preliminary data.</text>
</comment>
<dbReference type="PANTHER" id="PTHR32294">
    <property type="entry name" value="DNA POLYMERASE III SUBUNIT ALPHA"/>
    <property type="match status" value="1"/>
</dbReference>
<dbReference type="NCBIfam" id="TIGR00594">
    <property type="entry name" value="polc"/>
    <property type="match status" value="1"/>
</dbReference>
<dbReference type="EMBL" id="PIPI01000006">
    <property type="protein sequence ID" value="RUO19096.1"/>
    <property type="molecule type" value="Genomic_DNA"/>
</dbReference>
<dbReference type="InterPro" id="IPR011708">
    <property type="entry name" value="DNA_pol3_alpha_NTPase_dom"/>
</dbReference>
<dbReference type="NCBIfam" id="NF004225">
    <property type="entry name" value="PRK05672.1"/>
    <property type="match status" value="1"/>
</dbReference>
<dbReference type="GO" id="GO:0003676">
    <property type="term" value="F:nucleic acid binding"/>
    <property type="evidence" value="ECO:0007669"/>
    <property type="project" value="InterPro"/>
</dbReference>
<dbReference type="CDD" id="cd07434">
    <property type="entry name" value="PHP_PolIIIA_DnaE2"/>
    <property type="match status" value="1"/>
</dbReference>
<dbReference type="Pfam" id="PF02811">
    <property type="entry name" value="PHP"/>
    <property type="match status" value="1"/>
</dbReference>
<dbReference type="Pfam" id="PF07733">
    <property type="entry name" value="DNA_pol3_alpha"/>
    <property type="match status" value="1"/>
</dbReference>